<comment type="caution">
    <text evidence="1">The sequence shown here is derived from an EMBL/GenBank/DDBJ whole genome shotgun (WGS) entry which is preliminary data.</text>
</comment>
<gene>
    <name evidence="1" type="ORF">TorRG33x02_197730</name>
</gene>
<evidence type="ECO:0000313" key="1">
    <source>
        <dbReference type="EMBL" id="PON84440.1"/>
    </source>
</evidence>
<dbReference type="InParanoid" id="A0A2P5EFX0"/>
<dbReference type="EMBL" id="JXTC01000162">
    <property type="protein sequence ID" value="PON84440.1"/>
    <property type="molecule type" value="Genomic_DNA"/>
</dbReference>
<keyword evidence="2" id="KW-1185">Reference proteome</keyword>
<proteinExistence type="predicted"/>
<accession>A0A2P5EFX0</accession>
<evidence type="ECO:0000313" key="2">
    <source>
        <dbReference type="Proteomes" id="UP000237000"/>
    </source>
</evidence>
<sequence>MSNGTSTISAVELSFPFFLLPVPSFRGRNEGCVALAFVLFDWALLNRIDLDGPRFAETTPFVPP</sequence>
<reference evidence="2" key="1">
    <citation type="submission" date="2016-06" db="EMBL/GenBank/DDBJ databases">
        <title>Parallel loss of symbiosis genes in relatives of nitrogen-fixing non-legume Parasponia.</title>
        <authorList>
            <person name="Van Velzen R."/>
            <person name="Holmer R."/>
            <person name="Bu F."/>
            <person name="Rutten L."/>
            <person name="Van Zeijl A."/>
            <person name="Liu W."/>
            <person name="Santuari L."/>
            <person name="Cao Q."/>
            <person name="Sharma T."/>
            <person name="Shen D."/>
            <person name="Roswanjaya Y."/>
            <person name="Wardhani T."/>
            <person name="Kalhor M.S."/>
            <person name="Jansen J."/>
            <person name="Van den Hoogen J."/>
            <person name="Gungor B."/>
            <person name="Hartog M."/>
            <person name="Hontelez J."/>
            <person name="Verver J."/>
            <person name="Yang W.-C."/>
            <person name="Schijlen E."/>
            <person name="Repin R."/>
            <person name="Schilthuizen M."/>
            <person name="Schranz E."/>
            <person name="Heidstra R."/>
            <person name="Miyata K."/>
            <person name="Fedorova E."/>
            <person name="Kohlen W."/>
            <person name="Bisseling T."/>
            <person name="Smit S."/>
            <person name="Geurts R."/>
        </authorList>
    </citation>
    <scope>NUCLEOTIDE SEQUENCE [LARGE SCALE GENOMIC DNA]</scope>
    <source>
        <strain evidence="2">cv. RG33-2</strain>
    </source>
</reference>
<dbReference type="Proteomes" id="UP000237000">
    <property type="component" value="Unassembled WGS sequence"/>
</dbReference>
<organism evidence="1 2">
    <name type="scientific">Trema orientale</name>
    <name type="common">Charcoal tree</name>
    <name type="synonym">Celtis orientalis</name>
    <dbReference type="NCBI Taxonomy" id="63057"/>
    <lineage>
        <taxon>Eukaryota</taxon>
        <taxon>Viridiplantae</taxon>
        <taxon>Streptophyta</taxon>
        <taxon>Embryophyta</taxon>
        <taxon>Tracheophyta</taxon>
        <taxon>Spermatophyta</taxon>
        <taxon>Magnoliopsida</taxon>
        <taxon>eudicotyledons</taxon>
        <taxon>Gunneridae</taxon>
        <taxon>Pentapetalae</taxon>
        <taxon>rosids</taxon>
        <taxon>fabids</taxon>
        <taxon>Rosales</taxon>
        <taxon>Cannabaceae</taxon>
        <taxon>Trema</taxon>
    </lineage>
</organism>
<name>A0A2P5EFX0_TREOI</name>
<protein>
    <submittedName>
        <fullName evidence="1">Uncharacterized protein</fullName>
    </submittedName>
</protein>
<dbReference type="AlphaFoldDB" id="A0A2P5EFX0"/>